<dbReference type="InterPro" id="IPR036812">
    <property type="entry name" value="NAD(P)_OxRdtase_dom_sf"/>
</dbReference>
<dbReference type="InterPro" id="IPR020471">
    <property type="entry name" value="AKR"/>
</dbReference>
<evidence type="ECO:0000313" key="5">
    <source>
        <dbReference type="EMBL" id="CAG9837177.1"/>
    </source>
</evidence>
<dbReference type="AlphaFoldDB" id="A0A9N9T7G8"/>
<evidence type="ECO:0000259" key="4">
    <source>
        <dbReference type="Pfam" id="PF00248"/>
    </source>
</evidence>
<keyword evidence="6" id="KW-1185">Reference proteome</keyword>
<dbReference type="PROSITE" id="PS00798">
    <property type="entry name" value="ALDOKETO_REDUCTASE_1"/>
    <property type="match status" value="1"/>
</dbReference>
<dbReference type="GO" id="GO:0016491">
    <property type="term" value="F:oxidoreductase activity"/>
    <property type="evidence" value="ECO:0007669"/>
    <property type="project" value="InterPro"/>
</dbReference>
<dbReference type="InterPro" id="IPR023210">
    <property type="entry name" value="NADP_OxRdtase_dom"/>
</dbReference>
<gene>
    <name evidence="5" type="ORF">DIABBA_LOCUS10186</name>
</gene>
<reference evidence="5" key="1">
    <citation type="submission" date="2022-01" db="EMBL/GenBank/DDBJ databases">
        <authorList>
            <person name="King R."/>
        </authorList>
    </citation>
    <scope>NUCLEOTIDE SEQUENCE</scope>
</reference>
<organism evidence="5 6">
    <name type="scientific">Diabrotica balteata</name>
    <name type="common">Banded cucumber beetle</name>
    <dbReference type="NCBI Taxonomy" id="107213"/>
    <lineage>
        <taxon>Eukaryota</taxon>
        <taxon>Metazoa</taxon>
        <taxon>Ecdysozoa</taxon>
        <taxon>Arthropoda</taxon>
        <taxon>Hexapoda</taxon>
        <taxon>Insecta</taxon>
        <taxon>Pterygota</taxon>
        <taxon>Neoptera</taxon>
        <taxon>Endopterygota</taxon>
        <taxon>Coleoptera</taxon>
        <taxon>Polyphaga</taxon>
        <taxon>Cucujiformia</taxon>
        <taxon>Chrysomeloidea</taxon>
        <taxon>Chrysomelidae</taxon>
        <taxon>Galerucinae</taxon>
        <taxon>Diabroticina</taxon>
        <taxon>Diabroticites</taxon>
        <taxon>Diabrotica</taxon>
    </lineage>
</organism>
<accession>A0A9N9T7G8</accession>
<feature type="domain" description="NADP-dependent oxidoreductase" evidence="4">
    <location>
        <begin position="15"/>
        <end position="290"/>
    </location>
</feature>
<dbReference type="FunFam" id="3.20.20.100:FF:000029">
    <property type="entry name" value="Aldo-keto reductase"/>
    <property type="match status" value="1"/>
</dbReference>
<dbReference type="EMBL" id="OU898282">
    <property type="protein sequence ID" value="CAG9837177.1"/>
    <property type="molecule type" value="Genomic_DNA"/>
</dbReference>
<feature type="binding site" evidence="2">
    <location>
        <position position="110"/>
    </location>
    <ligand>
        <name>substrate</name>
    </ligand>
</feature>
<proteinExistence type="predicted"/>
<dbReference type="PRINTS" id="PR00069">
    <property type="entry name" value="ALDKETRDTASE"/>
</dbReference>
<evidence type="ECO:0000256" key="2">
    <source>
        <dbReference type="PIRSR" id="PIRSR000097-2"/>
    </source>
</evidence>
<protein>
    <recommendedName>
        <fullName evidence="4">NADP-dependent oxidoreductase domain-containing protein</fullName>
    </recommendedName>
</protein>
<evidence type="ECO:0000256" key="3">
    <source>
        <dbReference type="PIRSR" id="PIRSR000097-3"/>
    </source>
</evidence>
<dbReference type="OrthoDB" id="416253at2759"/>
<dbReference type="SUPFAM" id="SSF51430">
    <property type="entry name" value="NAD(P)-linked oxidoreductase"/>
    <property type="match status" value="1"/>
</dbReference>
<evidence type="ECO:0000256" key="1">
    <source>
        <dbReference type="PIRSR" id="PIRSR000097-1"/>
    </source>
</evidence>
<feature type="active site" description="Proton donor" evidence="1">
    <location>
        <position position="48"/>
    </location>
</feature>
<evidence type="ECO:0000313" key="6">
    <source>
        <dbReference type="Proteomes" id="UP001153709"/>
    </source>
</evidence>
<sequence length="318" mass="36342">MSLTMIGGVKIPIVGLGTWQATNEEELEAALEAALETGYRHIDTATVYQNEHVIGKVLNKWLTSGKLKREDIFITTKLPSTHLHPDLVESALKESLQKLQLEYVDLYLMHSPIYMKFIEAGKPMEPLPTDHLAVWKKMEEQVDAKRTRTIGVSNFSVDQLDRIVKNCRIQPANIQVELHVYFQRKQLRDYCKKHNIVIVSYGTLGSPGLNEFMKKFGSKVDNPSLLADPVVTKIAQKHNKATSQVLLRHLTQNDIVVIPKSVKPERVKQNFNFLDFTLDAEDLKALEALDKDVEGRLFRMDNLNPKIKDHPEYPYKSK</sequence>
<dbReference type="PIRSF" id="PIRSF000097">
    <property type="entry name" value="AKR"/>
    <property type="match status" value="1"/>
</dbReference>
<name>A0A9N9T7G8_DIABA</name>
<dbReference type="PANTHER" id="PTHR11732">
    <property type="entry name" value="ALDO/KETO REDUCTASE"/>
    <property type="match status" value="1"/>
</dbReference>
<dbReference type="Pfam" id="PF00248">
    <property type="entry name" value="Aldo_ket_red"/>
    <property type="match status" value="1"/>
</dbReference>
<dbReference type="Gene3D" id="3.20.20.100">
    <property type="entry name" value="NADP-dependent oxidoreductase domain"/>
    <property type="match status" value="1"/>
</dbReference>
<dbReference type="Proteomes" id="UP001153709">
    <property type="component" value="Chromosome 7"/>
</dbReference>
<dbReference type="PROSITE" id="PS00062">
    <property type="entry name" value="ALDOKETO_REDUCTASE_2"/>
    <property type="match status" value="1"/>
</dbReference>
<dbReference type="InterPro" id="IPR018170">
    <property type="entry name" value="Aldo/ket_reductase_CS"/>
</dbReference>
<feature type="site" description="Lowers pKa of active site Tyr" evidence="3">
    <location>
        <position position="77"/>
    </location>
</feature>